<dbReference type="RefSeq" id="XP_030543914.1">
    <property type="nucleotide sequence ID" value="XM_030688054.1"/>
</dbReference>
<dbReference type="GeneID" id="115750584"/>
<dbReference type="KEGG" id="rarg:115750584"/>
<dbReference type="SUPFAM" id="SSF117070">
    <property type="entry name" value="LEA14-like"/>
    <property type="match status" value="1"/>
</dbReference>
<protein>
    <submittedName>
        <fullName evidence="4">Uncharacterized protein LOC115750584</fullName>
    </submittedName>
</protein>
<name>A0A8B8Q9W4_9MYRT</name>
<sequence>MEVASAPPMPVERPKDGKRSNRCRNICAAVSAVTVIVALVILILALTVFKAKKPVITVNSVNLKDLDVSFDMARMSALLNMTVDADLSVRNPNRVGFKYTNSTALLGYRGDPVGDAPIPAGRISADSTEEMKIVVTVMADRLLSNRRAFSDVMGGVLPFTTYAKISGKVSILSVFKIHVTSAVSCDINVFISNRTIDDHQCKYETKL</sequence>
<reference evidence="4" key="1">
    <citation type="submission" date="2025-08" db="UniProtKB">
        <authorList>
            <consortium name="RefSeq"/>
        </authorList>
    </citation>
    <scope>IDENTIFICATION</scope>
    <source>
        <tissue evidence="4">Leaf</tissue>
    </source>
</reference>
<feature type="domain" description="Late embryogenesis abundant protein LEA-2 subgroup" evidence="2">
    <location>
        <begin position="87"/>
        <end position="185"/>
    </location>
</feature>
<organism evidence="3 4">
    <name type="scientific">Rhodamnia argentea</name>
    <dbReference type="NCBI Taxonomy" id="178133"/>
    <lineage>
        <taxon>Eukaryota</taxon>
        <taxon>Viridiplantae</taxon>
        <taxon>Streptophyta</taxon>
        <taxon>Embryophyta</taxon>
        <taxon>Tracheophyta</taxon>
        <taxon>Spermatophyta</taxon>
        <taxon>Magnoliopsida</taxon>
        <taxon>eudicotyledons</taxon>
        <taxon>Gunneridae</taxon>
        <taxon>Pentapetalae</taxon>
        <taxon>rosids</taxon>
        <taxon>malvids</taxon>
        <taxon>Myrtales</taxon>
        <taxon>Myrtaceae</taxon>
        <taxon>Myrtoideae</taxon>
        <taxon>Myrteae</taxon>
        <taxon>Australasian group</taxon>
        <taxon>Rhodamnia</taxon>
    </lineage>
</organism>
<evidence type="ECO:0000313" key="4">
    <source>
        <dbReference type="RefSeq" id="XP_030543914.1"/>
    </source>
</evidence>
<dbReference type="Proteomes" id="UP000827889">
    <property type="component" value="Chromosome 10"/>
</dbReference>
<keyword evidence="3" id="KW-1185">Reference proteome</keyword>
<dbReference type="PANTHER" id="PTHR31852">
    <property type="entry name" value="LATE EMBRYOGENESIS ABUNDANT (LEA) HYDROXYPROLINE-RICH GLYCOPROTEIN FAMILY"/>
    <property type="match status" value="1"/>
</dbReference>
<dbReference type="Pfam" id="PF03168">
    <property type="entry name" value="LEA_2"/>
    <property type="match status" value="1"/>
</dbReference>
<evidence type="ECO:0000259" key="2">
    <source>
        <dbReference type="Pfam" id="PF03168"/>
    </source>
</evidence>
<dbReference type="InterPro" id="IPR055301">
    <property type="entry name" value="Lea14-like_2"/>
</dbReference>
<dbReference type="InterPro" id="IPR004864">
    <property type="entry name" value="LEA_2"/>
</dbReference>
<keyword evidence="1" id="KW-1133">Transmembrane helix</keyword>
<evidence type="ECO:0000256" key="1">
    <source>
        <dbReference type="SAM" id="Phobius"/>
    </source>
</evidence>
<feature type="transmembrane region" description="Helical" evidence="1">
    <location>
        <begin position="26"/>
        <end position="49"/>
    </location>
</feature>
<keyword evidence="1" id="KW-0472">Membrane</keyword>
<keyword evidence="1" id="KW-0812">Transmembrane</keyword>
<proteinExistence type="predicted"/>
<dbReference type="Gene3D" id="2.60.40.1820">
    <property type="match status" value="1"/>
</dbReference>
<gene>
    <name evidence="4" type="primary">LOC115750584</name>
</gene>
<dbReference type="OrthoDB" id="1929523at2759"/>
<accession>A0A8B8Q9W4</accession>
<dbReference type="AlphaFoldDB" id="A0A8B8Q9W4"/>
<evidence type="ECO:0000313" key="3">
    <source>
        <dbReference type="Proteomes" id="UP000827889"/>
    </source>
</evidence>